<accession>A0ABR9N5I7</accession>
<keyword evidence="9" id="KW-1185">Reference proteome</keyword>
<evidence type="ECO:0000256" key="1">
    <source>
        <dbReference type="ARBA" id="ARBA00004651"/>
    </source>
</evidence>
<reference evidence="8 9" key="1">
    <citation type="submission" date="2020-10" db="EMBL/GenBank/DDBJ databases">
        <title>Myceligenerans pegani sp. nov., an endophytic actinomycete isolated from Peganum harmala L. in Xinjiang, China.</title>
        <authorList>
            <person name="Xin L."/>
        </authorList>
    </citation>
    <scope>NUCLEOTIDE SEQUENCE [LARGE SCALE GENOMIC DNA]</scope>
    <source>
        <strain evidence="8 9">TRM65318</strain>
    </source>
</reference>
<sequence length="67" mass="7419">MLIRVVLPILAVGLLVYALVDVLGAPPQERAGLPRWAWVLIVLVPVLGPAAWIYVRTVVRHTGRLDR</sequence>
<evidence type="ECO:0000256" key="3">
    <source>
        <dbReference type="ARBA" id="ARBA00022692"/>
    </source>
</evidence>
<gene>
    <name evidence="8" type="ORF">IHE71_23275</name>
</gene>
<evidence type="ECO:0000256" key="6">
    <source>
        <dbReference type="SAM" id="Phobius"/>
    </source>
</evidence>
<keyword evidence="4 6" id="KW-1133">Transmembrane helix</keyword>
<organism evidence="8 9">
    <name type="scientific">Myceligenerans pegani</name>
    <dbReference type="NCBI Taxonomy" id="2776917"/>
    <lineage>
        <taxon>Bacteria</taxon>
        <taxon>Bacillati</taxon>
        <taxon>Actinomycetota</taxon>
        <taxon>Actinomycetes</taxon>
        <taxon>Micrococcales</taxon>
        <taxon>Promicromonosporaceae</taxon>
        <taxon>Myceligenerans</taxon>
    </lineage>
</organism>
<dbReference type="Proteomes" id="UP000625527">
    <property type="component" value="Unassembled WGS sequence"/>
</dbReference>
<evidence type="ECO:0000259" key="7">
    <source>
        <dbReference type="Pfam" id="PF13396"/>
    </source>
</evidence>
<dbReference type="InterPro" id="IPR027379">
    <property type="entry name" value="CLS_N"/>
</dbReference>
<evidence type="ECO:0000256" key="5">
    <source>
        <dbReference type="ARBA" id="ARBA00023136"/>
    </source>
</evidence>
<keyword evidence="5 6" id="KW-0472">Membrane</keyword>
<protein>
    <submittedName>
        <fullName evidence="8">PLDc N-terminal domain-containing protein</fullName>
    </submittedName>
</protein>
<evidence type="ECO:0000256" key="2">
    <source>
        <dbReference type="ARBA" id="ARBA00022475"/>
    </source>
</evidence>
<feature type="transmembrane region" description="Helical" evidence="6">
    <location>
        <begin position="36"/>
        <end position="55"/>
    </location>
</feature>
<name>A0ABR9N5I7_9MICO</name>
<comment type="caution">
    <text evidence="8">The sequence shown here is derived from an EMBL/GenBank/DDBJ whole genome shotgun (WGS) entry which is preliminary data.</text>
</comment>
<proteinExistence type="predicted"/>
<keyword evidence="2" id="KW-1003">Cell membrane</keyword>
<evidence type="ECO:0000313" key="8">
    <source>
        <dbReference type="EMBL" id="MBE1878620.1"/>
    </source>
</evidence>
<evidence type="ECO:0000256" key="4">
    <source>
        <dbReference type="ARBA" id="ARBA00022989"/>
    </source>
</evidence>
<feature type="domain" description="Cardiolipin synthase N-terminal" evidence="7">
    <location>
        <begin position="14"/>
        <end position="55"/>
    </location>
</feature>
<dbReference type="Pfam" id="PF13396">
    <property type="entry name" value="PLDc_N"/>
    <property type="match status" value="1"/>
</dbReference>
<evidence type="ECO:0000313" key="9">
    <source>
        <dbReference type="Proteomes" id="UP000625527"/>
    </source>
</evidence>
<dbReference type="RefSeq" id="WP_192865177.1">
    <property type="nucleotide sequence ID" value="NZ_JADAQT010000110.1"/>
</dbReference>
<keyword evidence="3 6" id="KW-0812">Transmembrane</keyword>
<dbReference type="EMBL" id="JADAQT010000110">
    <property type="protein sequence ID" value="MBE1878620.1"/>
    <property type="molecule type" value="Genomic_DNA"/>
</dbReference>
<comment type="subcellular location">
    <subcellularLocation>
        <location evidence="1">Cell membrane</location>
        <topology evidence="1">Multi-pass membrane protein</topology>
    </subcellularLocation>
</comment>